<dbReference type="EMBL" id="KZ678129">
    <property type="protein sequence ID" value="PSN72804.1"/>
    <property type="molecule type" value="Genomic_DNA"/>
</dbReference>
<dbReference type="AlphaFoldDB" id="A0A2T2P543"/>
<reference evidence="2 3" key="1">
    <citation type="journal article" date="2018" name="Front. Microbiol.">
        <title>Genome-Wide Analysis of Corynespora cassiicola Leaf Fall Disease Putative Effectors.</title>
        <authorList>
            <person name="Lopez D."/>
            <person name="Ribeiro S."/>
            <person name="Label P."/>
            <person name="Fumanal B."/>
            <person name="Venisse J.S."/>
            <person name="Kohler A."/>
            <person name="de Oliveira R.R."/>
            <person name="Labutti K."/>
            <person name="Lipzen A."/>
            <person name="Lail K."/>
            <person name="Bauer D."/>
            <person name="Ohm R.A."/>
            <person name="Barry K.W."/>
            <person name="Spatafora J."/>
            <person name="Grigoriev I.V."/>
            <person name="Martin F.M."/>
            <person name="Pujade-Renaud V."/>
        </authorList>
    </citation>
    <scope>NUCLEOTIDE SEQUENCE [LARGE SCALE GENOMIC DNA]</scope>
    <source>
        <strain evidence="2 3">Philippines</strain>
    </source>
</reference>
<dbReference type="STRING" id="1448308.A0A2T2P543"/>
<keyword evidence="1" id="KW-0732">Signal</keyword>
<name>A0A2T2P543_CORCC</name>
<feature type="signal peptide" evidence="1">
    <location>
        <begin position="1"/>
        <end position="21"/>
    </location>
</feature>
<gene>
    <name evidence="2" type="ORF">BS50DRAFT_568407</name>
</gene>
<accession>A0A2T2P543</accession>
<dbReference type="OrthoDB" id="3937708at2759"/>
<evidence type="ECO:0000313" key="3">
    <source>
        <dbReference type="Proteomes" id="UP000240883"/>
    </source>
</evidence>
<evidence type="ECO:0000313" key="2">
    <source>
        <dbReference type="EMBL" id="PSN72804.1"/>
    </source>
</evidence>
<proteinExistence type="predicted"/>
<protein>
    <submittedName>
        <fullName evidence="2">Uncharacterized protein</fullName>
    </submittedName>
</protein>
<dbReference type="Proteomes" id="UP000240883">
    <property type="component" value="Unassembled WGS sequence"/>
</dbReference>
<sequence>MVSRRLLSLSALATLLSSVVSDPNSVCLSFGVDFVDEGHYFINSQSTEPFTCVSKFQGCNEDVADVLLVEPSGDEFLCTQIGTTPDGDPKLSTCPILKNQMVSGEYMILVLGNNDDGNPFAWQRDITLDVGLQATATVTPTVTYYVTTTPVTTLTSTSTEVSTSTVGPTTTVTIPSATAKTTKTITPSAVTTTSTKTFTRTKLTFTNQLSITTKTVTATCTVPTSKSDKPCTYSPTLIHPAALVSPTGSPMLHRFMRKADRAVDIEYARRRIEAAKLRRDQKAQEAAEPVEKRAPDAPTVTVTAETPVNATVTQTAPAITTTEGAMTTTTTTTTMPPSTVYSGIFTSTVTLPTPTKTKVTFAYTSTTSTITIRATFTRTTTITPSASLTACKSLGGHIGPAARI</sequence>
<evidence type="ECO:0000256" key="1">
    <source>
        <dbReference type="SAM" id="SignalP"/>
    </source>
</evidence>
<organism evidence="2 3">
    <name type="scientific">Corynespora cassiicola Philippines</name>
    <dbReference type="NCBI Taxonomy" id="1448308"/>
    <lineage>
        <taxon>Eukaryota</taxon>
        <taxon>Fungi</taxon>
        <taxon>Dikarya</taxon>
        <taxon>Ascomycota</taxon>
        <taxon>Pezizomycotina</taxon>
        <taxon>Dothideomycetes</taxon>
        <taxon>Pleosporomycetidae</taxon>
        <taxon>Pleosporales</taxon>
        <taxon>Corynesporascaceae</taxon>
        <taxon>Corynespora</taxon>
    </lineage>
</organism>
<keyword evidence="3" id="KW-1185">Reference proteome</keyword>
<feature type="chain" id="PRO_5015616062" evidence="1">
    <location>
        <begin position="22"/>
        <end position="404"/>
    </location>
</feature>